<evidence type="ECO:0000256" key="5">
    <source>
        <dbReference type="ARBA" id="ARBA00022692"/>
    </source>
</evidence>
<feature type="transmembrane region" description="Helical" evidence="8">
    <location>
        <begin position="361"/>
        <end position="382"/>
    </location>
</feature>
<comment type="pathway">
    <text evidence="2">Secondary metabolite biosynthesis.</text>
</comment>
<reference evidence="11" key="1">
    <citation type="journal article" date="2018" name="Nat. Microbiol.">
        <title>Leveraging single-cell genomics to expand the fungal tree of life.</title>
        <authorList>
            <person name="Ahrendt S.R."/>
            <person name="Quandt C.A."/>
            <person name="Ciobanu D."/>
            <person name="Clum A."/>
            <person name="Salamov A."/>
            <person name="Andreopoulos B."/>
            <person name="Cheng J.F."/>
            <person name="Woyke T."/>
            <person name="Pelin A."/>
            <person name="Henrissat B."/>
            <person name="Reynolds N.K."/>
            <person name="Benny G.L."/>
            <person name="Smith M.E."/>
            <person name="James T.Y."/>
            <person name="Grigoriev I.V."/>
        </authorList>
    </citation>
    <scope>NUCLEOTIDE SEQUENCE [LARGE SCALE GENOMIC DNA]</scope>
    <source>
        <strain evidence="11">ATCC 52028</strain>
    </source>
</reference>
<dbReference type="EMBL" id="ML014113">
    <property type="protein sequence ID" value="RKP04131.1"/>
    <property type="molecule type" value="Genomic_DNA"/>
</dbReference>
<evidence type="ECO:0000256" key="3">
    <source>
        <dbReference type="ARBA" id="ARBA00007282"/>
    </source>
</evidence>
<sequence length="435" mass="49057">MATAGGHRLPDGRTVPSEWSRDFLATIFPYASSPPPPTTPPIGEPLQNGVNIAAIQYEILPLWLILILVWIVPVTATWLFLHVARALPPTTFQRMLASVAMISYMYVVAANYSVGMAIFDMSMGVGTFAILMTMLRFIWYGRVLVPVHRVKKEEHVGHSLVASNVVMLKDPAAPPADEPIPSLVQMIFQESMGYQFTVLPNKVPWRTLIWKYAVTHVVVDFVVWIFRASSPYRYSSRAGEHDLSELLPLDTYLPHWAVYMIYVLATGTLMILMIDHGLQTFILLARPWRQLEGGFNHPQRAVTFQEMWSKRWHQLFSSGFRQLAYHPVRRRAGAFAGLMAVFLCSGLLHIWIVAVGFKQGFHAPTLLFFMVNGLLTAAEIFFKWRPSRLRTVGIFLSLGPLFTGPYARALAGIRCRGSLFVMGWQLLQRLVGALA</sequence>
<keyword evidence="5 8" id="KW-0812">Transmembrane</keyword>
<keyword evidence="7 8" id="KW-0472">Membrane</keyword>
<dbReference type="AlphaFoldDB" id="A0A4P9XFW5"/>
<dbReference type="Proteomes" id="UP000274922">
    <property type="component" value="Unassembled WGS sequence"/>
</dbReference>
<protein>
    <recommendedName>
        <fullName evidence="9">Wax synthase domain-containing protein</fullName>
    </recommendedName>
</protein>
<organism evidence="10 11">
    <name type="scientific">Caulochytrium protostelioides</name>
    <dbReference type="NCBI Taxonomy" id="1555241"/>
    <lineage>
        <taxon>Eukaryota</taxon>
        <taxon>Fungi</taxon>
        <taxon>Fungi incertae sedis</taxon>
        <taxon>Chytridiomycota</taxon>
        <taxon>Chytridiomycota incertae sedis</taxon>
        <taxon>Chytridiomycetes</taxon>
        <taxon>Caulochytriales</taxon>
        <taxon>Caulochytriaceae</taxon>
        <taxon>Caulochytrium</taxon>
    </lineage>
</organism>
<evidence type="ECO:0000259" key="9">
    <source>
        <dbReference type="Pfam" id="PF13813"/>
    </source>
</evidence>
<feature type="transmembrane region" description="Helical" evidence="8">
    <location>
        <begin position="256"/>
        <end position="274"/>
    </location>
</feature>
<keyword evidence="11" id="KW-1185">Reference proteome</keyword>
<evidence type="ECO:0000313" key="10">
    <source>
        <dbReference type="EMBL" id="RKP04131.1"/>
    </source>
</evidence>
<feature type="transmembrane region" description="Helical" evidence="8">
    <location>
        <begin position="208"/>
        <end position="226"/>
    </location>
</feature>
<accession>A0A4P9XFW5</accession>
<dbReference type="Pfam" id="PF13813">
    <property type="entry name" value="MBOAT_2"/>
    <property type="match status" value="1"/>
</dbReference>
<dbReference type="GO" id="GO:0008374">
    <property type="term" value="F:O-acyltransferase activity"/>
    <property type="evidence" value="ECO:0007669"/>
    <property type="project" value="InterPro"/>
</dbReference>
<evidence type="ECO:0000256" key="4">
    <source>
        <dbReference type="ARBA" id="ARBA00022679"/>
    </source>
</evidence>
<comment type="subcellular location">
    <subcellularLocation>
        <location evidence="1">Membrane</location>
        <topology evidence="1">Multi-pass membrane protein</topology>
    </subcellularLocation>
</comment>
<name>A0A4P9XFW5_9FUNG</name>
<evidence type="ECO:0000256" key="7">
    <source>
        <dbReference type="ARBA" id="ARBA00023136"/>
    </source>
</evidence>
<evidence type="ECO:0000256" key="1">
    <source>
        <dbReference type="ARBA" id="ARBA00004141"/>
    </source>
</evidence>
<dbReference type="PANTHER" id="PTHR31595:SF57">
    <property type="entry name" value="OS04G0481900 PROTEIN"/>
    <property type="match status" value="1"/>
</dbReference>
<dbReference type="InterPro" id="IPR032805">
    <property type="entry name" value="Wax_synthase_dom"/>
</dbReference>
<dbReference type="PANTHER" id="PTHR31595">
    <property type="entry name" value="LONG-CHAIN-ALCOHOL O-FATTY-ACYLTRANSFERASE 3-RELATED"/>
    <property type="match status" value="1"/>
</dbReference>
<evidence type="ECO:0000256" key="6">
    <source>
        <dbReference type="ARBA" id="ARBA00022989"/>
    </source>
</evidence>
<feature type="transmembrane region" description="Helical" evidence="8">
    <location>
        <begin position="332"/>
        <end position="355"/>
    </location>
</feature>
<comment type="similarity">
    <text evidence="3">Belongs to the wax synthase family.</text>
</comment>
<feature type="transmembrane region" description="Helical" evidence="8">
    <location>
        <begin position="62"/>
        <end position="84"/>
    </location>
</feature>
<keyword evidence="4" id="KW-0808">Transferase</keyword>
<evidence type="ECO:0000256" key="2">
    <source>
        <dbReference type="ARBA" id="ARBA00005179"/>
    </source>
</evidence>
<proteinExistence type="inferred from homology"/>
<dbReference type="STRING" id="1555241.A0A4P9XFW5"/>
<gene>
    <name evidence="10" type="ORF">CXG81DRAFT_16415</name>
</gene>
<dbReference type="OrthoDB" id="1077582at2759"/>
<evidence type="ECO:0000256" key="8">
    <source>
        <dbReference type="SAM" id="Phobius"/>
    </source>
</evidence>
<dbReference type="InterPro" id="IPR044851">
    <property type="entry name" value="Wax_synthase"/>
</dbReference>
<feature type="transmembrane region" description="Helical" evidence="8">
    <location>
        <begin position="96"/>
        <end position="119"/>
    </location>
</feature>
<keyword evidence="6 8" id="KW-1133">Transmembrane helix</keyword>
<dbReference type="GO" id="GO:0016020">
    <property type="term" value="C:membrane"/>
    <property type="evidence" value="ECO:0007669"/>
    <property type="project" value="UniProtKB-SubCell"/>
</dbReference>
<feature type="transmembrane region" description="Helical" evidence="8">
    <location>
        <begin position="125"/>
        <end position="145"/>
    </location>
</feature>
<dbReference type="GO" id="GO:0006629">
    <property type="term" value="P:lipid metabolic process"/>
    <property type="evidence" value="ECO:0007669"/>
    <property type="project" value="InterPro"/>
</dbReference>
<feature type="domain" description="Wax synthase" evidence="9">
    <location>
        <begin position="295"/>
        <end position="370"/>
    </location>
</feature>
<evidence type="ECO:0000313" key="11">
    <source>
        <dbReference type="Proteomes" id="UP000274922"/>
    </source>
</evidence>